<gene>
    <name evidence="1" type="ORF">EY643_02100</name>
</gene>
<proteinExistence type="predicted"/>
<dbReference type="PROSITE" id="PS51257">
    <property type="entry name" value="PROKAR_LIPOPROTEIN"/>
    <property type="match status" value="1"/>
</dbReference>
<name>A0A5P9NG77_9GAMM</name>
<dbReference type="KEGG" id="halc:EY643_02100"/>
<organism evidence="1 2">
    <name type="scientific">Halioglobus maricola</name>
    <dbReference type="NCBI Taxonomy" id="2601894"/>
    <lineage>
        <taxon>Bacteria</taxon>
        <taxon>Pseudomonadati</taxon>
        <taxon>Pseudomonadota</taxon>
        <taxon>Gammaproteobacteria</taxon>
        <taxon>Cellvibrionales</taxon>
        <taxon>Halieaceae</taxon>
        <taxon>Halioglobus</taxon>
    </lineage>
</organism>
<dbReference type="AlphaFoldDB" id="A0A5P9NG77"/>
<dbReference type="OrthoDB" id="7056690at2"/>
<sequence length="223" mass="24512">MEALLSRSTISVPDLRLLLLAVLGLLLAGCGPTKVVVEGNFPSPLIEPLPMKLGIWYPETFSGHEFFDEAKTRSDSSWIVQTGAAQVAMWDTLLEGMFVETIHMKGEPGPEQMNQLVDAVLIPEVDELQYAIPAHTNVKVYEIWMRYRFKLVTSGGEPIGDWTMTAYGKTPTAFLQSDQAAVNLAAVMALRDAGANFATNFTRVPQVQVFLDERGIVPLESGL</sequence>
<evidence type="ECO:0000313" key="1">
    <source>
        <dbReference type="EMBL" id="QFU74539.1"/>
    </source>
</evidence>
<evidence type="ECO:0000313" key="2">
    <source>
        <dbReference type="Proteomes" id="UP000326287"/>
    </source>
</evidence>
<keyword evidence="2" id="KW-1185">Reference proteome</keyword>
<protein>
    <submittedName>
        <fullName evidence="1">Uncharacterized protein</fullName>
    </submittedName>
</protein>
<dbReference type="EMBL" id="CP036422">
    <property type="protein sequence ID" value="QFU74539.1"/>
    <property type="molecule type" value="Genomic_DNA"/>
</dbReference>
<reference evidence="1 2" key="1">
    <citation type="submission" date="2019-02" db="EMBL/GenBank/DDBJ databases">
        <authorList>
            <person name="Li S.-H."/>
        </authorList>
    </citation>
    <scope>NUCLEOTIDE SEQUENCE [LARGE SCALE GENOMIC DNA]</scope>
    <source>
        <strain evidence="1 2">IMCC14385</strain>
    </source>
</reference>
<accession>A0A5P9NG77</accession>
<dbReference type="Proteomes" id="UP000326287">
    <property type="component" value="Chromosome"/>
</dbReference>